<evidence type="ECO:0000256" key="1">
    <source>
        <dbReference type="ARBA" id="ARBA00022763"/>
    </source>
</evidence>
<dbReference type="GO" id="GO:0004844">
    <property type="term" value="F:uracil DNA N-glycosylase activity"/>
    <property type="evidence" value="ECO:0007669"/>
    <property type="project" value="TreeGrafter"/>
</dbReference>
<accession>A0A382GR03</accession>
<dbReference type="InterPro" id="IPR015637">
    <property type="entry name" value="MUG/TDG"/>
</dbReference>
<gene>
    <name evidence="5" type="ORF">METZ01_LOCUS230156</name>
</gene>
<organism evidence="5">
    <name type="scientific">marine metagenome</name>
    <dbReference type="NCBI Taxonomy" id="408172"/>
    <lineage>
        <taxon>unclassified sequences</taxon>
        <taxon>metagenomes</taxon>
        <taxon>ecological metagenomes</taxon>
    </lineage>
</organism>
<dbReference type="GO" id="GO:0008263">
    <property type="term" value="F:pyrimidine-specific mismatch base pair DNA N-glycosylase activity"/>
    <property type="evidence" value="ECO:0007669"/>
    <property type="project" value="TreeGrafter"/>
</dbReference>
<dbReference type="PANTHER" id="PTHR12159:SF9">
    <property type="entry name" value="G_T MISMATCH-SPECIFIC THYMINE DNA GLYCOSYLASE"/>
    <property type="match status" value="1"/>
</dbReference>
<reference evidence="5" key="1">
    <citation type="submission" date="2018-05" db="EMBL/GenBank/DDBJ databases">
        <authorList>
            <person name="Lanie J.A."/>
            <person name="Ng W.-L."/>
            <person name="Kazmierczak K.M."/>
            <person name="Andrzejewski T.M."/>
            <person name="Davidsen T.M."/>
            <person name="Wayne K.J."/>
            <person name="Tettelin H."/>
            <person name="Glass J.I."/>
            <person name="Rusch D."/>
            <person name="Podicherti R."/>
            <person name="Tsui H.-C.T."/>
            <person name="Winkler M.E."/>
        </authorList>
    </citation>
    <scope>NUCLEOTIDE SEQUENCE</scope>
</reference>
<dbReference type="InterPro" id="IPR036895">
    <property type="entry name" value="Uracil-DNA_glycosylase-like_sf"/>
</dbReference>
<evidence type="ECO:0000256" key="3">
    <source>
        <dbReference type="ARBA" id="ARBA00023204"/>
    </source>
</evidence>
<evidence type="ECO:0000256" key="2">
    <source>
        <dbReference type="ARBA" id="ARBA00022801"/>
    </source>
</evidence>
<dbReference type="GO" id="GO:0006285">
    <property type="term" value="P:base-excision repair, AP site formation"/>
    <property type="evidence" value="ECO:0007669"/>
    <property type="project" value="InterPro"/>
</dbReference>
<dbReference type="AlphaFoldDB" id="A0A382GR03"/>
<dbReference type="InterPro" id="IPR005122">
    <property type="entry name" value="Uracil-DNA_glycosylase-like"/>
</dbReference>
<dbReference type="EMBL" id="UINC01056820">
    <property type="protein sequence ID" value="SVB77302.1"/>
    <property type="molecule type" value="Genomic_DNA"/>
</dbReference>
<dbReference type="Gene3D" id="3.40.470.10">
    <property type="entry name" value="Uracil-DNA glycosylase-like domain"/>
    <property type="match status" value="1"/>
</dbReference>
<proteinExistence type="predicted"/>
<keyword evidence="2" id="KW-0378">Hydrolase</keyword>
<dbReference type="SUPFAM" id="SSF52141">
    <property type="entry name" value="Uracil-DNA glycosylase-like"/>
    <property type="match status" value="1"/>
</dbReference>
<name>A0A382GR03_9ZZZZ</name>
<keyword evidence="1" id="KW-0227">DNA damage</keyword>
<evidence type="ECO:0000313" key="5">
    <source>
        <dbReference type="EMBL" id="SVB77302.1"/>
    </source>
</evidence>
<dbReference type="PANTHER" id="PTHR12159">
    <property type="entry name" value="G/T AND G/U MISMATCH-SPECIFIC DNA GLYCOSYLASE"/>
    <property type="match status" value="1"/>
</dbReference>
<feature type="domain" description="Uracil-DNA glycosylase-like" evidence="4">
    <location>
        <begin position="11"/>
        <end position="162"/>
    </location>
</feature>
<protein>
    <recommendedName>
        <fullName evidence="4">Uracil-DNA glycosylase-like domain-containing protein</fullName>
    </recommendedName>
</protein>
<keyword evidence="3" id="KW-0234">DNA repair</keyword>
<sequence length="178" mass="19746">MDSGEMVTLPDHLRERLDILFVGLNPSQYSAEVGHYFANPRNRFWPAFNLSGLVARQVTAEEDASLLDDGIGFTDVAKRPTPMGSGLRAADFREWAPVLKGKIVLNAPKLVCFHGLMAYKAYLKNGEGVKEKSELGMQERMIGTSAVFVVPNPSPANAKYSLSDLAEWYGRLREANQR</sequence>
<evidence type="ECO:0000259" key="4">
    <source>
        <dbReference type="Pfam" id="PF03167"/>
    </source>
</evidence>
<dbReference type="Pfam" id="PF03167">
    <property type="entry name" value="UDG"/>
    <property type="match status" value="1"/>
</dbReference>
<dbReference type="CDD" id="cd10028">
    <property type="entry name" value="UDG-F2_TDG_MUG"/>
    <property type="match status" value="1"/>
</dbReference>